<gene>
    <name evidence="1" type="ORF">MAIT1_05316</name>
</gene>
<reference evidence="1 2" key="1">
    <citation type="journal article" date="2016" name="BMC Genomics">
        <title>Combined genomic and structural analyses of a cultured magnetotactic bacterium reveals its niche adaptation to a dynamic environment.</title>
        <authorList>
            <person name="Araujo A.C."/>
            <person name="Morillo V."/>
            <person name="Cypriano J."/>
            <person name="Teixeira L.C."/>
            <person name="Leao P."/>
            <person name="Lyra S."/>
            <person name="Almeida L.G."/>
            <person name="Bazylinski D.A."/>
            <person name="Vasconcellos A.T."/>
            <person name="Abreu F."/>
            <person name="Lins U."/>
        </authorList>
    </citation>
    <scope>NUCLEOTIDE SEQUENCE [LARGE SCALE GENOMIC DNA]</scope>
    <source>
        <strain evidence="1 2">IT-1</strain>
    </source>
</reference>
<organism evidence="1 2">
    <name type="scientific">Magnetofaba australis IT-1</name>
    <dbReference type="NCBI Taxonomy" id="1434232"/>
    <lineage>
        <taxon>Bacteria</taxon>
        <taxon>Pseudomonadati</taxon>
        <taxon>Pseudomonadota</taxon>
        <taxon>Magnetococcia</taxon>
        <taxon>Magnetococcales</taxon>
        <taxon>Magnetococcaceae</taxon>
        <taxon>Magnetofaba</taxon>
    </lineage>
</organism>
<keyword evidence="2" id="KW-1185">Reference proteome</keyword>
<keyword evidence="1" id="KW-0560">Oxidoreductase</keyword>
<dbReference type="GO" id="GO:0004497">
    <property type="term" value="F:monooxygenase activity"/>
    <property type="evidence" value="ECO:0007669"/>
    <property type="project" value="UniProtKB-KW"/>
</dbReference>
<sequence length="134" mass="14963">MGRELYPPLNAWEIAKPLVKEWMQEELGPKGRMRQFRKALEESGQALASAPELALGALDRLANDRLWLRVHQSSFESVQQEIRQGFARQSAATMGGTLFLGGAILAAADFSAWWYAPPFIFATVSLLRGMVTLR</sequence>
<evidence type="ECO:0000313" key="1">
    <source>
        <dbReference type="EMBL" id="OSM01500.1"/>
    </source>
</evidence>
<dbReference type="STRING" id="1434232.MAIT1_05316"/>
<comment type="caution">
    <text evidence="1">The sequence shown here is derived from an EMBL/GenBank/DDBJ whole genome shotgun (WGS) entry which is preliminary data.</text>
</comment>
<dbReference type="Proteomes" id="UP000194003">
    <property type="component" value="Unassembled WGS sequence"/>
</dbReference>
<evidence type="ECO:0000313" key="2">
    <source>
        <dbReference type="Proteomes" id="UP000194003"/>
    </source>
</evidence>
<name>A0A1Y2K0E3_9PROT</name>
<keyword evidence="1" id="KW-0503">Monooxygenase</keyword>
<proteinExistence type="predicted"/>
<keyword evidence="1" id="KW-0830">Ubiquinone</keyword>
<dbReference type="AlphaFoldDB" id="A0A1Y2K0E3"/>
<accession>A0A1Y2K0E3</accession>
<protein>
    <submittedName>
        <fullName evidence="1">Putative Ubiquinone biosynthesis monooxygenase UbiB</fullName>
    </submittedName>
</protein>
<dbReference type="EMBL" id="LVJN01000020">
    <property type="protein sequence ID" value="OSM01500.1"/>
    <property type="molecule type" value="Genomic_DNA"/>
</dbReference>